<proteinExistence type="predicted"/>
<dbReference type="AlphaFoldDB" id="X1IVY2"/>
<feature type="compositionally biased region" description="Basic and acidic residues" evidence="1">
    <location>
        <begin position="18"/>
        <end position="35"/>
    </location>
</feature>
<organism evidence="2">
    <name type="scientific">marine sediment metagenome</name>
    <dbReference type="NCBI Taxonomy" id="412755"/>
    <lineage>
        <taxon>unclassified sequences</taxon>
        <taxon>metagenomes</taxon>
        <taxon>ecological metagenomes</taxon>
    </lineage>
</organism>
<protein>
    <submittedName>
        <fullName evidence="2">Uncharacterized protein</fullName>
    </submittedName>
</protein>
<comment type="caution">
    <text evidence="2">The sequence shown here is derived from an EMBL/GenBank/DDBJ whole genome shotgun (WGS) entry which is preliminary data.</text>
</comment>
<accession>X1IVY2</accession>
<feature type="non-terminal residue" evidence="2">
    <location>
        <position position="1"/>
    </location>
</feature>
<evidence type="ECO:0000313" key="2">
    <source>
        <dbReference type="EMBL" id="GAH70264.1"/>
    </source>
</evidence>
<evidence type="ECO:0000256" key="1">
    <source>
        <dbReference type="SAM" id="MobiDB-lite"/>
    </source>
</evidence>
<dbReference type="EMBL" id="BARU01029730">
    <property type="protein sequence ID" value="GAH70264.1"/>
    <property type="molecule type" value="Genomic_DNA"/>
</dbReference>
<gene>
    <name evidence="2" type="ORF">S03H2_47247</name>
</gene>
<name>X1IVY2_9ZZZZ</name>
<feature type="region of interest" description="Disordered" evidence="1">
    <location>
        <begin position="1"/>
        <end position="35"/>
    </location>
</feature>
<sequence length="64" mass="7582">QPHDEDDYLDKPLNINFEPRDEEISKREHSKEKKEEIISLIKSKCESSLIKKKKYKTTNPSPKP</sequence>
<reference evidence="2" key="1">
    <citation type="journal article" date="2014" name="Front. Microbiol.">
        <title>High frequency of phylogenetically diverse reductive dehalogenase-homologous genes in deep subseafloor sedimentary metagenomes.</title>
        <authorList>
            <person name="Kawai M."/>
            <person name="Futagami T."/>
            <person name="Toyoda A."/>
            <person name="Takaki Y."/>
            <person name="Nishi S."/>
            <person name="Hori S."/>
            <person name="Arai W."/>
            <person name="Tsubouchi T."/>
            <person name="Morono Y."/>
            <person name="Uchiyama I."/>
            <person name="Ito T."/>
            <person name="Fujiyama A."/>
            <person name="Inagaki F."/>
            <person name="Takami H."/>
        </authorList>
    </citation>
    <scope>NUCLEOTIDE SEQUENCE</scope>
    <source>
        <strain evidence="2">Expedition CK06-06</strain>
    </source>
</reference>